<keyword evidence="22" id="KW-1185">Reference proteome</keyword>
<organism evidence="22 23">
    <name type="scientific">Salvelinus namaycush</name>
    <name type="common">Lake trout</name>
    <name type="synonym">Salmo namaycush</name>
    <dbReference type="NCBI Taxonomy" id="8040"/>
    <lineage>
        <taxon>Eukaryota</taxon>
        <taxon>Metazoa</taxon>
        <taxon>Chordata</taxon>
        <taxon>Craniata</taxon>
        <taxon>Vertebrata</taxon>
        <taxon>Euteleostomi</taxon>
        <taxon>Actinopterygii</taxon>
        <taxon>Neopterygii</taxon>
        <taxon>Teleostei</taxon>
        <taxon>Protacanthopterygii</taxon>
        <taxon>Salmoniformes</taxon>
        <taxon>Salmonidae</taxon>
        <taxon>Salmoninae</taxon>
        <taxon>Salvelinus</taxon>
    </lineage>
</organism>
<keyword evidence="8 16" id="KW-0479">Metal-binding</keyword>
<feature type="domain" description="LIM zinc-binding" evidence="20">
    <location>
        <begin position="157"/>
        <end position="219"/>
    </location>
</feature>
<keyword evidence="12 17" id="KW-0175">Coiled coil</keyword>
<evidence type="ECO:0000259" key="19">
    <source>
        <dbReference type="PROSITE" id="PS50021"/>
    </source>
</evidence>
<dbReference type="PANTHER" id="PTHR23167">
    <property type="entry name" value="CALPONIN HOMOLOGY DOMAIN-CONTAINING PROTEIN DDB_G0272472-RELATED"/>
    <property type="match status" value="1"/>
</dbReference>
<feature type="compositionally biased region" description="Basic and acidic residues" evidence="18">
    <location>
        <begin position="496"/>
        <end position="507"/>
    </location>
</feature>
<keyword evidence="5" id="KW-1003">Cell membrane</keyword>
<sequence length="989" mass="107545">MGSLKALQEWCRIKCENYPNVEIRNMSSSFRDGLAFCAIIHKHRPDLIDFNSLSKDNVYENNHLAFEVAQSKLGIPALLDAKDMVSTEVPDRLSIITYLSHYYHCFNKKSHAGPASLKTPCVAECSSHSKTQPDSLGGLQPAKSRTEERSNRGRPCSICASCLKHVHLVQRHLTEGKLYHRSCFRCSVCSSTLLPGSYKEGSEVGSLVCTHHLTASQNALPDYSKQTGSIENLPIFDEQEVTLSQCGLTDNPDLSDFIGKTDSDETVIFGRGETETEGGERKTRHDTLKKPMPPRPPKPTVEEGKLEEAGTRPIQTSETLTVTSDSDSASASPGRPVPAPRRVLDSTPPRPAPRTRPPKAMDSPLVSSYPVDNKTLPNPSRRFGQPSGPRKPKDPPWLELVQPGPWPKLPPALPPSMPKPPRSGSIPSLRGSWYRAREPPPNPFGEFEDEEADDDYTGEDNTMSGAEGQAQPSMVTSQTWCGTSQLSEATSSHCQAHLEDTPREVDKSSIAGADDTVHLPEIANAPKKESLAEAGCSLPVSNLAEEPCSIGISESADVGGIANMAEAAGALDVCNLADVGVGESTNLSKAASSLGLSNLTEAKTTSSSYLAETASSLDVSNLAEVARSLGVSGLAGASGFGGLAGAVSAPNISNLTEEASSYGVSEASAGSLSVSNLAGADSICSVTGPPSALGKSDIAQSLSLPKSVSVPAISTRSACTRSHPPPTLSTNGAAASPSLLRPPSLPSMSEVSDSGQVPTPSHSKQVCKENPFNRKVSPSEFPKSKPAPGHGFPLIKRKVQTDNYVPVEELQVELGELEKRMDRLELRGVEMERSLRNCQNDQEEEDMLVDWFTLVHEKHMLVRRDAELVYMAKQQNLEERQADVEYELRCLLNKPECKWSKDDRYRDQQLMEELVTIIEQRNHIINSLDQDRQREKEEDALFSMIKKKDLRKESGKDLKTLRAKFKPMKMLKMLSHKDSKSKGSLKKKN</sequence>
<keyword evidence="6" id="KW-0963">Cytoplasm</keyword>
<dbReference type="CDD" id="cd09444">
    <property type="entry name" value="LIM_Mical_like_1"/>
    <property type="match status" value="1"/>
</dbReference>
<evidence type="ECO:0000259" key="21">
    <source>
        <dbReference type="PROSITE" id="PS51848"/>
    </source>
</evidence>
<dbReference type="FunFam" id="1.10.418.10:FF:000055">
    <property type="entry name" value="MICAL-like protein 2"/>
    <property type="match status" value="1"/>
</dbReference>
<feature type="region of interest" description="Disordered" evidence="18">
    <location>
        <begin position="715"/>
        <end position="794"/>
    </location>
</feature>
<keyword evidence="11 16" id="KW-0440">LIM domain</keyword>
<evidence type="ECO:0000256" key="7">
    <source>
        <dbReference type="ARBA" id="ARBA00022553"/>
    </source>
</evidence>
<evidence type="ECO:0000256" key="2">
    <source>
        <dbReference type="ARBA" id="ARBA00004202"/>
    </source>
</evidence>
<dbReference type="Pfam" id="PF00307">
    <property type="entry name" value="CH"/>
    <property type="match status" value="1"/>
</dbReference>
<feature type="compositionally biased region" description="Low complexity" evidence="18">
    <location>
        <begin position="733"/>
        <end position="742"/>
    </location>
</feature>
<dbReference type="InterPro" id="IPR001715">
    <property type="entry name" value="CH_dom"/>
</dbReference>
<reference evidence="23" key="1">
    <citation type="submission" date="2025-08" db="UniProtKB">
        <authorList>
            <consortium name="RefSeq"/>
        </authorList>
    </citation>
    <scope>IDENTIFICATION</scope>
    <source>
        <tissue evidence="23">White muscle</tissue>
    </source>
</reference>
<dbReference type="InterPro" id="IPR001781">
    <property type="entry name" value="Znf_LIM"/>
</dbReference>
<evidence type="ECO:0000256" key="3">
    <source>
        <dbReference type="ARBA" id="ARBA00004245"/>
    </source>
</evidence>
<dbReference type="InterPro" id="IPR050540">
    <property type="entry name" value="F-actin_Monoox_Mical"/>
</dbReference>
<evidence type="ECO:0000256" key="15">
    <source>
        <dbReference type="ARBA" id="ARBA00023273"/>
    </source>
</evidence>
<dbReference type="PROSITE" id="PS50023">
    <property type="entry name" value="LIM_DOMAIN_2"/>
    <property type="match status" value="1"/>
</dbReference>
<evidence type="ECO:0000313" key="23">
    <source>
        <dbReference type="RefSeq" id="XP_038836737.1"/>
    </source>
</evidence>
<evidence type="ECO:0000256" key="4">
    <source>
        <dbReference type="ARBA" id="ARBA00004316"/>
    </source>
</evidence>
<dbReference type="InterPro" id="IPR036872">
    <property type="entry name" value="CH_dom_sf"/>
</dbReference>
<dbReference type="PANTHER" id="PTHR23167:SF89">
    <property type="entry name" value="MICAL-LIKE PROTEIN 1"/>
    <property type="match status" value="1"/>
</dbReference>
<keyword evidence="14" id="KW-0206">Cytoskeleton</keyword>
<evidence type="ECO:0000259" key="20">
    <source>
        <dbReference type="PROSITE" id="PS50023"/>
    </source>
</evidence>
<dbReference type="GO" id="GO:0042995">
    <property type="term" value="C:cell projection"/>
    <property type="evidence" value="ECO:0007669"/>
    <property type="project" value="UniProtKB-SubCell"/>
</dbReference>
<evidence type="ECO:0000256" key="5">
    <source>
        <dbReference type="ARBA" id="ARBA00022475"/>
    </source>
</evidence>
<evidence type="ECO:0000256" key="18">
    <source>
        <dbReference type="SAM" id="MobiDB-lite"/>
    </source>
</evidence>
<feature type="domain" description="Calponin-homology (CH)" evidence="19">
    <location>
        <begin position="1"/>
        <end position="107"/>
    </location>
</feature>
<feature type="compositionally biased region" description="Polar residues" evidence="18">
    <location>
        <begin position="749"/>
        <end position="764"/>
    </location>
</feature>
<feature type="coiled-coil region" evidence="17">
    <location>
        <begin position="807"/>
        <end position="841"/>
    </location>
</feature>
<evidence type="ECO:0000313" key="22">
    <source>
        <dbReference type="Proteomes" id="UP000808372"/>
    </source>
</evidence>
<feature type="compositionally biased region" description="Basic and acidic residues" evidence="18">
    <location>
        <begin position="272"/>
        <end position="289"/>
    </location>
</feature>
<dbReference type="KEGG" id="snh:120034304"/>
<gene>
    <name evidence="23" type="primary">LOC120034304</name>
</gene>
<keyword evidence="13" id="KW-0472">Membrane</keyword>
<dbReference type="SMART" id="SM00033">
    <property type="entry name" value="CH"/>
    <property type="match status" value="1"/>
</dbReference>
<evidence type="ECO:0000256" key="6">
    <source>
        <dbReference type="ARBA" id="ARBA00022490"/>
    </source>
</evidence>
<dbReference type="SMART" id="SM01203">
    <property type="entry name" value="DUF3585"/>
    <property type="match status" value="1"/>
</dbReference>
<dbReference type="RefSeq" id="XP_038836737.1">
    <property type="nucleotide sequence ID" value="XM_038980809.1"/>
</dbReference>
<evidence type="ECO:0000256" key="10">
    <source>
        <dbReference type="ARBA" id="ARBA00022833"/>
    </source>
</evidence>
<dbReference type="GO" id="GO:0055037">
    <property type="term" value="C:recycling endosome"/>
    <property type="evidence" value="ECO:0007669"/>
    <property type="project" value="UniProtKB-SubCell"/>
</dbReference>
<protein>
    <submittedName>
        <fullName evidence="23">MICAL-like protein 1</fullName>
    </submittedName>
</protein>
<feature type="compositionally biased region" description="Acidic residues" evidence="18">
    <location>
        <begin position="446"/>
        <end position="458"/>
    </location>
</feature>
<keyword evidence="15" id="KW-0966">Cell projection</keyword>
<dbReference type="PROSITE" id="PS50021">
    <property type="entry name" value="CH"/>
    <property type="match status" value="1"/>
</dbReference>
<evidence type="ECO:0000256" key="17">
    <source>
        <dbReference type="SAM" id="Coils"/>
    </source>
</evidence>
<feature type="compositionally biased region" description="Basic and acidic residues" evidence="18">
    <location>
        <begin position="300"/>
        <end position="310"/>
    </location>
</feature>
<keyword evidence="10 16" id="KW-0862">Zinc</keyword>
<dbReference type="Pfam" id="PF12130">
    <property type="entry name" value="bMERB_dom"/>
    <property type="match status" value="1"/>
</dbReference>
<comment type="subcellular location">
    <subcellularLocation>
        <location evidence="2">Cell membrane</location>
        <topology evidence="2">Peripheral membrane protein</topology>
    </subcellularLocation>
    <subcellularLocation>
        <location evidence="4">Cell projection</location>
    </subcellularLocation>
    <subcellularLocation>
        <location evidence="3">Cytoplasm</location>
        <location evidence="3">Cytoskeleton</location>
    </subcellularLocation>
    <subcellularLocation>
        <location evidence="1">Recycling endosome</location>
    </subcellularLocation>
</comment>
<keyword evidence="9" id="KW-0967">Endosome</keyword>
<evidence type="ECO:0000256" key="14">
    <source>
        <dbReference type="ARBA" id="ARBA00023212"/>
    </source>
</evidence>
<feature type="region of interest" description="Disordered" evidence="18">
    <location>
        <begin position="254"/>
        <end position="513"/>
    </location>
</feature>
<dbReference type="Pfam" id="PF00412">
    <property type="entry name" value="LIM"/>
    <property type="match status" value="1"/>
</dbReference>
<dbReference type="GO" id="GO:0005856">
    <property type="term" value="C:cytoskeleton"/>
    <property type="evidence" value="ECO:0007669"/>
    <property type="project" value="UniProtKB-SubCell"/>
</dbReference>
<feature type="compositionally biased region" description="Polar residues" evidence="18">
    <location>
        <begin position="459"/>
        <end position="494"/>
    </location>
</feature>
<dbReference type="Proteomes" id="UP000808372">
    <property type="component" value="Chromosome 41"/>
</dbReference>
<feature type="domain" description="BMERB" evidence="21">
    <location>
        <begin position="797"/>
        <end position="944"/>
    </location>
</feature>
<dbReference type="SUPFAM" id="SSF47576">
    <property type="entry name" value="Calponin-homology domain, CH-domain"/>
    <property type="match status" value="1"/>
</dbReference>
<evidence type="ECO:0000256" key="9">
    <source>
        <dbReference type="ARBA" id="ARBA00022753"/>
    </source>
</evidence>
<dbReference type="GeneID" id="120034304"/>
<dbReference type="PROSITE" id="PS51848">
    <property type="entry name" value="BMERB"/>
    <property type="match status" value="1"/>
</dbReference>
<evidence type="ECO:0000256" key="11">
    <source>
        <dbReference type="ARBA" id="ARBA00023038"/>
    </source>
</evidence>
<dbReference type="Gene3D" id="2.10.110.10">
    <property type="entry name" value="Cysteine Rich Protein"/>
    <property type="match status" value="1"/>
</dbReference>
<evidence type="ECO:0000256" key="1">
    <source>
        <dbReference type="ARBA" id="ARBA00004172"/>
    </source>
</evidence>
<dbReference type="GO" id="GO:0005886">
    <property type="term" value="C:plasma membrane"/>
    <property type="evidence" value="ECO:0007669"/>
    <property type="project" value="UniProtKB-SubCell"/>
</dbReference>
<dbReference type="Gene3D" id="1.10.418.10">
    <property type="entry name" value="Calponin-like domain"/>
    <property type="match status" value="1"/>
</dbReference>
<evidence type="ECO:0000256" key="16">
    <source>
        <dbReference type="PROSITE-ProRule" id="PRU00125"/>
    </source>
</evidence>
<dbReference type="SMART" id="SM00132">
    <property type="entry name" value="LIM"/>
    <property type="match status" value="1"/>
</dbReference>
<accession>A0A8U0Q684</accession>
<dbReference type="GO" id="GO:0046872">
    <property type="term" value="F:metal ion binding"/>
    <property type="evidence" value="ECO:0007669"/>
    <property type="project" value="UniProtKB-KW"/>
</dbReference>
<keyword evidence="7" id="KW-0597">Phosphoprotein</keyword>
<feature type="compositionally biased region" description="Pro residues" evidence="18">
    <location>
        <begin position="404"/>
        <end position="421"/>
    </location>
</feature>
<dbReference type="AlphaFoldDB" id="A0A8U0Q684"/>
<feature type="region of interest" description="Disordered" evidence="18">
    <location>
        <begin position="128"/>
        <end position="153"/>
    </location>
</feature>
<name>A0A8U0Q684_SALNM</name>
<proteinExistence type="predicted"/>
<evidence type="ECO:0000256" key="12">
    <source>
        <dbReference type="ARBA" id="ARBA00023054"/>
    </source>
</evidence>
<evidence type="ECO:0000256" key="8">
    <source>
        <dbReference type="ARBA" id="ARBA00022723"/>
    </source>
</evidence>
<dbReference type="InterPro" id="IPR022735">
    <property type="entry name" value="bMERB_dom"/>
</dbReference>
<feature type="compositionally biased region" description="Polar residues" evidence="18">
    <location>
        <begin position="313"/>
        <end position="323"/>
    </location>
</feature>
<evidence type="ECO:0000256" key="13">
    <source>
        <dbReference type="ARBA" id="ARBA00023136"/>
    </source>
</evidence>